<protein>
    <submittedName>
        <fullName evidence="2">Putative ovule protein</fullName>
    </submittedName>
</protein>
<name>A0A0V0HWR4_SOLCH</name>
<dbReference type="EMBL" id="GEDG01014275">
    <property type="protein sequence ID" value="JAP24538.1"/>
    <property type="molecule type" value="Transcribed_RNA"/>
</dbReference>
<keyword evidence="1" id="KW-0472">Membrane</keyword>
<proteinExistence type="predicted"/>
<organism evidence="2">
    <name type="scientific">Solanum chacoense</name>
    <name type="common">Chaco potato</name>
    <dbReference type="NCBI Taxonomy" id="4108"/>
    <lineage>
        <taxon>Eukaryota</taxon>
        <taxon>Viridiplantae</taxon>
        <taxon>Streptophyta</taxon>
        <taxon>Embryophyta</taxon>
        <taxon>Tracheophyta</taxon>
        <taxon>Spermatophyta</taxon>
        <taxon>Magnoliopsida</taxon>
        <taxon>eudicotyledons</taxon>
        <taxon>Gunneridae</taxon>
        <taxon>Pentapetalae</taxon>
        <taxon>asterids</taxon>
        <taxon>lamiids</taxon>
        <taxon>Solanales</taxon>
        <taxon>Solanaceae</taxon>
        <taxon>Solanoideae</taxon>
        <taxon>Solaneae</taxon>
        <taxon>Solanum</taxon>
    </lineage>
</organism>
<keyword evidence="1" id="KW-0812">Transmembrane</keyword>
<sequence>MKQRWKFRFILRLLFAKQLNCDLHAEITLFGGFYIFFLLVLFLQDNCNFIKLVPRRYCKTVQREN</sequence>
<evidence type="ECO:0000313" key="2">
    <source>
        <dbReference type="EMBL" id="JAP24538.1"/>
    </source>
</evidence>
<keyword evidence="1" id="KW-1133">Transmembrane helix</keyword>
<feature type="transmembrane region" description="Helical" evidence="1">
    <location>
        <begin position="21"/>
        <end position="43"/>
    </location>
</feature>
<dbReference type="AlphaFoldDB" id="A0A0V0HWR4"/>
<accession>A0A0V0HWR4</accession>
<evidence type="ECO:0000256" key="1">
    <source>
        <dbReference type="SAM" id="Phobius"/>
    </source>
</evidence>
<reference evidence="2" key="1">
    <citation type="submission" date="2015-12" db="EMBL/GenBank/DDBJ databases">
        <title>Gene expression during late stages of embryo sac development: a critical building block for successful pollen-pistil interactions.</title>
        <authorList>
            <person name="Liu Y."/>
            <person name="Joly V."/>
            <person name="Sabar M."/>
            <person name="Matton D.P."/>
        </authorList>
    </citation>
    <scope>NUCLEOTIDE SEQUENCE</scope>
</reference>